<feature type="domain" description="U-box" evidence="6">
    <location>
        <begin position="360"/>
        <end position="435"/>
    </location>
</feature>
<feature type="region of interest" description="Disordered" evidence="5">
    <location>
        <begin position="279"/>
        <end position="337"/>
    </location>
</feature>
<evidence type="ECO:0000256" key="4">
    <source>
        <dbReference type="ARBA" id="ARBA00022679"/>
    </source>
</evidence>
<dbReference type="InterPro" id="IPR016024">
    <property type="entry name" value="ARM-type_fold"/>
</dbReference>
<dbReference type="Gene3D" id="3.30.40.10">
    <property type="entry name" value="Zinc/RING finger domain, C3HC4 (zinc finger)"/>
    <property type="match status" value="1"/>
</dbReference>
<gene>
    <name evidence="7" type="ORF">HPP92_003928</name>
</gene>
<reference evidence="7 8" key="1">
    <citation type="journal article" date="2020" name="Nat. Food">
        <title>A phased Vanilla planifolia genome enables genetic improvement of flavour and production.</title>
        <authorList>
            <person name="Hasing T."/>
            <person name="Tang H."/>
            <person name="Brym M."/>
            <person name="Khazi F."/>
            <person name="Huang T."/>
            <person name="Chambers A.H."/>
        </authorList>
    </citation>
    <scope>NUCLEOTIDE SEQUENCE [LARGE SCALE GENOMIC DNA]</scope>
    <source>
        <tissue evidence="7">Leaf</tissue>
    </source>
</reference>
<dbReference type="InterPro" id="IPR003613">
    <property type="entry name" value="Ubox_domain"/>
</dbReference>
<dbReference type="InterPro" id="IPR052858">
    <property type="entry name" value="E3_ubiquitin-ligase_LIN"/>
</dbReference>
<evidence type="ECO:0000259" key="6">
    <source>
        <dbReference type="PROSITE" id="PS51698"/>
    </source>
</evidence>
<dbReference type="InterPro" id="IPR055566">
    <property type="entry name" value="ARM_LIN"/>
</dbReference>
<organism evidence="7 8">
    <name type="scientific">Vanilla planifolia</name>
    <name type="common">Vanilla</name>
    <dbReference type="NCBI Taxonomy" id="51239"/>
    <lineage>
        <taxon>Eukaryota</taxon>
        <taxon>Viridiplantae</taxon>
        <taxon>Streptophyta</taxon>
        <taxon>Embryophyta</taxon>
        <taxon>Tracheophyta</taxon>
        <taxon>Spermatophyta</taxon>
        <taxon>Magnoliopsida</taxon>
        <taxon>Liliopsida</taxon>
        <taxon>Asparagales</taxon>
        <taxon>Orchidaceae</taxon>
        <taxon>Vanilloideae</taxon>
        <taxon>Vanilleae</taxon>
        <taxon>Vanilla</taxon>
    </lineage>
</organism>
<accession>A0A835VHP2</accession>
<sequence>MPAVTAGFVLQRATAFLEDVIWNIEERRRALSATRNRLSSSGNGTTLYALSFLLDNLDPSSSASSSAAASACAAAAAGGEPSSLSIFLLAISFALRRRHADAARALFDLFVLDPAAARGDIAPQLFEELFLPHLFPVVRWFADRRSRVLSLVEQGRPIEKIAILSRMSGGQATELRELESTYGNVMDENSRVYAGYLKEVLRSGDLIRPPELDLPMFDGIKIEIEAPEDEIVRDDLGSTHGRFNPVWVETDQSMELSADEVHGGQCSYTRASSLVPQRVTPQRLLRKPSYESMDTSRSIVSGSGESFASVDDSDDSSSEPEREPEPDMEEEEQDREQAVVRRNRQYQRQRTTLDSFCKQAPPKDFICPITGHLFDDPVTLETGQTYERVAIQEWLDRGNMTCPITRQKLHSTKLPKTNFVFKRLIVSWQEQNAYSSTAPPLRSPSLVVARRPSRPKRLPSPTSVITQASGDFLTGDLRYAITCLCTSDVTSEAEMAVLQIERLWRENGSDPGMLSILSKVAVINGFVEILFNSIEMRVLRTAVFLLCELASKDKHVIQTLTRIDSNLECMAALFKKGIVEAIVLIYLLHPSSERLIAMDMVEAVFIVLKNSEDDSSDMFLKQRAACILLLQQILSNDHKTPSGVVNVLVSEGVVEGVIPSLLANTEEERMAAISIILRCMEVDGKCRQTIFSKASLETILEDFASVGDMERFEIVQFLFELVKLERRTTSERLLLIIKDGGKFSMMHALLVYLQTALQDQSPIIAGLLLQLDILVEPRKASIYREEAIDALISCLRNPDFHNSQLLTAERLFCRFKADFLTQGSQLLELPSKTCRNEKEKHIFNWIRSD</sequence>
<feature type="compositionally biased region" description="Polar residues" evidence="5">
    <location>
        <begin position="292"/>
        <end position="304"/>
    </location>
</feature>
<protein>
    <recommendedName>
        <fullName evidence="3">RING-type E3 ubiquitin transferase</fullName>
        <ecNumber evidence="3">2.3.2.27</ecNumber>
    </recommendedName>
</protein>
<evidence type="ECO:0000313" key="7">
    <source>
        <dbReference type="EMBL" id="KAG0499237.1"/>
    </source>
</evidence>
<comment type="caution">
    <text evidence="7">The sequence shown here is derived from an EMBL/GenBank/DDBJ whole genome shotgun (WGS) entry which is preliminary data.</text>
</comment>
<dbReference type="Pfam" id="PF23654">
    <property type="entry name" value="ARM_LIN_2nd"/>
    <property type="match status" value="1"/>
</dbReference>
<dbReference type="Pfam" id="PF04564">
    <property type="entry name" value="U-box"/>
    <property type="match status" value="1"/>
</dbReference>
<evidence type="ECO:0000256" key="1">
    <source>
        <dbReference type="ARBA" id="ARBA00000900"/>
    </source>
</evidence>
<dbReference type="InterPro" id="IPR013083">
    <property type="entry name" value="Znf_RING/FYVE/PHD"/>
</dbReference>
<dbReference type="UniPathway" id="UPA00143"/>
<dbReference type="SUPFAM" id="SSF57850">
    <property type="entry name" value="RING/U-box"/>
    <property type="match status" value="1"/>
</dbReference>
<comment type="pathway">
    <text evidence="2">Protein modification; protein ubiquitination.</text>
</comment>
<dbReference type="PANTHER" id="PTHR47446">
    <property type="entry name" value="RING-TYPE E3 UBIQUITIN TRANSFERASE"/>
    <property type="match status" value="1"/>
</dbReference>
<proteinExistence type="predicted"/>
<dbReference type="InterPro" id="IPR011989">
    <property type="entry name" value="ARM-like"/>
</dbReference>
<dbReference type="Gene3D" id="1.25.10.10">
    <property type="entry name" value="Leucine-rich Repeat Variant"/>
    <property type="match status" value="1"/>
</dbReference>
<dbReference type="SMART" id="SM00504">
    <property type="entry name" value="Ubox"/>
    <property type="match status" value="1"/>
</dbReference>
<evidence type="ECO:0000256" key="3">
    <source>
        <dbReference type="ARBA" id="ARBA00012483"/>
    </source>
</evidence>
<comment type="catalytic activity">
    <reaction evidence="1">
        <text>S-ubiquitinyl-[E2 ubiquitin-conjugating enzyme]-L-cysteine + [acceptor protein]-L-lysine = [E2 ubiquitin-conjugating enzyme]-L-cysteine + N(6)-ubiquitinyl-[acceptor protein]-L-lysine.</text>
        <dbReference type="EC" id="2.3.2.27"/>
    </reaction>
</comment>
<dbReference type="InterPro" id="IPR045210">
    <property type="entry name" value="RING-Ubox_PUB"/>
</dbReference>
<dbReference type="PANTHER" id="PTHR47446:SF2">
    <property type="entry name" value="RING-TYPE E3 UBIQUITIN TRANSFERASE"/>
    <property type="match status" value="1"/>
</dbReference>
<dbReference type="Proteomes" id="UP000636800">
    <property type="component" value="Chromosome 1"/>
</dbReference>
<dbReference type="PROSITE" id="PS51698">
    <property type="entry name" value="U_BOX"/>
    <property type="match status" value="1"/>
</dbReference>
<dbReference type="Pfam" id="PF23568">
    <property type="entry name" value="ARM_LIN"/>
    <property type="match status" value="1"/>
</dbReference>
<keyword evidence="4" id="KW-0808">Transferase</keyword>
<evidence type="ECO:0000313" key="8">
    <source>
        <dbReference type="Proteomes" id="UP000636800"/>
    </source>
</evidence>
<dbReference type="Pfam" id="PF23628">
    <property type="entry name" value="ARM_LIN_C"/>
    <property type="match status" value="1"/>
</dbReference>
<evidence type="ECO:0000256" key="5">
    <source>
        <dbReference type="SAM" id="MobiDB-lite"/>
    </source>
</evidence>
<name>A0A835VHP2_VANPL</name>
<dbReference type="OrthoDB" id="1872906at2759"/>
<dbReference type="AlphaFoldDB" id="A0A835VHP2"/>
<dbReference type="SUPFAM" id="SSF48371">
    <property type="entry name" value="ARM repeat"/>
    <property type="match status" value="1"/>
</dbReference>
<dbReference type="GO" id="GO:0061630">
    <property type="term" value="F:ubiquitin protein ligase activity"/>
    <property type="evidence" value="ECO:0007669"/>
    <property type="project" value="UniProtKB-EC"/>
</dbReference>
<evidence type="ECO:0000256" key="2">
    <source>
        <dbReference type="ARBA" id="ARBA00004906"/>
    </source>
</evidence>
<dbReference type="InterPro" id="IPR056512">
    <property type="entry name" value="LIN_N"/>
</dbReference>
<dbReference type="EMBL" id="JADCNL010000001">
    <property type="protein sequence ID" value="KAG0499237.1"/>
    <property type="molecule type" value="Genomic_DNA"/>
</dbReference>
<dbReference type="CDD" id="cd16664">
    <property type="entry name" value="RING-Ubox_PUB"/>
    <property type="match status" value="1"/>
</dbReference>
<dbReference type="GO" id="GO:0016567">
    <property type="term" value="P:protein ubiquitination"/>
    <property type="evidence" value="ECO:0007669"/>
    <property type="project" value="UniProtKB-UniPathway"/>
</dbReference>
<dbReference type="EC" id="2.3.2.27" evidence="3"/>
<dbReference type="InterPro" id="IPR056514">
    <property type="entry name" value="ARM_LIN_2nd"/>
</dbReference>
<keyword evidence="8" id="KW-1185">Reference proteome</keyword>